<evidence type="ECO:0000313" key="3">
    <source>
        <dbReference type="Proteomes" id="UP001139409"/>
    </source>
</evidence>
<dbReference type="Proteomes" id="UP001139409">
    <property type="component" value="Unassembled WGS sequence"/>
</dbReference>
<dbReference type="EMBL" id="JAIXNE010000006">
    <property type="protein sequence ID" value="MCA6078712.1"/>
    <property type="molecule type" value="Genomic_DNA"/>
</dbReference>
<evidence type="ECO:0000259" key="1">
    <source>
        <dbReference type="Pfam" id="PF05050"/>
    </source>
</evidence>
<sequence>MKNFLQNHFHKQLYNSAYSRARFTLAGIALKEIRSSFSQFFTWRYPVRSLLRTFGIILSAILRLFLGRSVKYSFSHAGEDRIIEYTLNTNISYNGYYVDVGSNHPVFVSNTYLHYRKGWRGICIDANEKLIRKYKFYRPRDIAVCALVSDQDTTRDFYIIENDVLSTTEIENLAYPKEHNLGISTIEFATSTLTSILKNNGVPGNFDLLSIDAEEHDFNVLMSLDFSLYTPKLIVLEDETFSLESSSENRIYRFLISKGYVLAGYISKNLYFKRIE</sequence>
<reference evidence="2" key="1">
    <citation type="submission" date="2021-09" db="EMBL/GenBank/DDBJ databases">
        <title>Fulvivirga sp. isolated from coastal sediment.</title>
        <authorList>
            <person name="Yu H."/>
        </authorList>
    </citation>
    <scope>NUCLEOTIDE SEQUENCE</scope>
    <source>
        <strain evidence="2">1062</strain>
    </source>
</reference>
<gene>
    <name evidence="2" type="ORF">LDX50_27810</name>
</gene>
<feature type="domain" description="Methyltransferase FkbM" evidence="1">
    <location>
        <begin position="99"/>
        <end position="261"/>
    </location>
</feature>
<dbReference type="InterPro" id="IPR006342">
    <property type="entry name" value="FkbM_mtfrase"/>
</dbReference>
<dbReference type="GO" id="GO:0032259">
    <property type="term" value="P:methylation"/>
    <property type="evidence" value="ECO:0007669"/>
    <property type="project" value="UniProtKB-KW"/>
</dbReference>
<accession>A0A9X1HY76</accession>
<dbReference type="Pfam" id="PF05050">
    <property type="entry name" value="Methyltransf_21"/>
    <property type="match status" value="1"/>
</dbReference>
<name>A0A9X1HY76_9BACT</name>
<proteinExistence type="predicted"/>
<keyword evidence="3" id="KW-1185">Reference proteome</keyword>
<dbReference type="RefSeq" id="WP_225699563.1">
    <property type="nucleotide sequence ID" value="NZ_JAIXNE010000006.1"/>
</dbReference>
<organism evidence="2 3">
    <name type="scientific">Fulvivirga sedimenti</name>
    <dbReference type="NCBI Taxonomy" id="2879465"/>
    <lineage>
        <taxon>Bacteria</taxon>
        <taxon>Pseudomonadati</taxon>
        <taxon>Bacteroidota</taxon>
        <taxon>Cytophagia</taxon>
        <taxon>Cytophagales</taxon>
        <taxon>Fulvivirgaceae</taxon>
        <taxon>Fulvivirga</taxon>
    </lineage>
</organism>
<dbReference type="GO" id="GO:0008168">
    <property type="term" value="F:methyltransferase activity"/>
    <property type="evidence" value="ECO:0007669"/>
    <property type="project" value="UniProtKB-KW"/>
</dbReference>
<evidence type="ECO:0000313" key="2">
    <source>
        <dbReference type="EMBL" id="MCA6078712.1"/>
    </source>
</evidence>
<keyword evidence="2" id="KW-0808">Transferase</keyword>
<comment type="caution">
    <text evidence="2">The sequence shown here is derived from an EMBL/GenBank/DDBJ whole genome shotgun (WGS) entry which is preliminary data.</text>
</comment>
<dbReference type="AlphaFoldDB" id="A0A9X1HY76"/>
<keyword evidence="2" id="KW-0489">Methyltransferase</keyword>
<protein>
    <submittedName>
        <fullName evidence="2">FkbM family methyltransferase</fullName>
    </submittedName>
</protein>
<dbReference type="InterPro" id="IPR029063">
    <property type="entry name" value="SAM-dependent_MTases_sf"/>
</dbReference>
<dbReference type="SUPFAM" id="SSF53335">
    <property type="entry name" value="S-adenosyl-L-methionine-dependent methyltransferases"/>
    <property type="match status" value="1"/>
</dbReference>
<dbReference type="Gene3D" id="3.40.50.150">
    <property type="entry name" value="Vaccinia Virus protein VP39"/>
    <property type="match status" value="1"/>
</dbReference>